<accession>A0AAX4HS63</accession>
<feature type="transmembrane region" description="Helical" evidence="1">
    <location>
        <begin position="7"/>
        <end position="25"/>
    </location>
</feature>
<keyword evidence="1" id="KW-1133">Transmembrane helix</keyword>
<keyword evidence="1" id="KW-0812">Transmembrane</keyword>
<name>A0AAX4HS63_9BACT</name>
<dbReference type="EMBL" id="CP139487">
    <property type="protein sequence ID" value="WPU65928.1"/>
    <property type="molecule type" value="Genomic_DNA"/>
</dbReference>
<evidence type="ECO:0000313" key="3">
    <source>
        <dbReference type="Proteomes" id="UP001324634"/>
    </source>
</evidence>
<evidence type="ECO:0000256" key="1">
    <source>
        <dbReference type="SAM" id="Phobius"/>
    </source>
</evidence>
<dbReference type="AlphaFoldDB" id="A0AAX4HS63"/>
<keyword evidence="1" id="KW-0472">Membrane</keyword>
<sequence>MSISKKILISFFILFNFLVMVRVHMPLENKVVAKIYEPIDSYLSFFSTYQSWTMFAPDPSRLNLFITAEVEFDDGSKDTYDFPRAKDLSMFDNVTYGERYDKLMTSTLYREDHDFLWDDTAKFVLRKLRAKHFHKIPLKVHLVKHWYLTPRLDKKFLPHLSNNQNFESFKFYTYEVL</sequence>
<dbReference type="KEGG" id="psti:SOO65_04135"/>
<evidence type="ECO:0000313" key="2">
    <source>
        <dbReference type="EMBL" id="WPU65928.1"/>
    </source>
</evidence>
<dbReference type="Proteomes" id="UP001324634">
    <property type="component" value="Chromosome"/>
</dbReference>
<protein>
    <submittedName>
        <fullName evidence="2">Uncharacterized protein</fullName>
    </submittedName>
</protein>
<gene>
    <name evidence="2" type="ORF">SOO65_04135</name>
</gene>
<proteinExistence type="predicted"/>
<dbReference type="RefSeq" id="WP_321397397.1">
    <property type="nucleotide sequence ID" value="NZ_CP139487.1"/>
</dbReference>
<reference evidence="2 3" key="1">
    <citation type="submission" date="2023-11" db="EMBL/GenBank/DDBJ databases">
        <title>Peredibacter starrii A3.12.</title>
        <authorList>
            <person name="Mitchell R.J."/>
        </authorList>
    </citation>
    <scope>NUCLEOTIDE SEQUENCE [LARGE SCALE GENOMIC DNA]</scope>
    <source>
        <strain evidence="2 3">A3.12</strain>
    </source>
</reference>
<keyword evidence="3" id="KW-1185">Reference proteome</keyword>
<organism evidence="2 3">
    <name type="scientific">Peredibacter starrii</name>
    <dbReference type="NCBI Taxonomy" id="28202"/>
    <lineage>
        <taxon>Bacteria</taxon>
        <taxon>Pseudomonadati</taxon>
        <taxon>Bdellovibrionota</taxon>
        <taxon>Bacteriovoracia</taxon>
        <taxon>Bacteriovoracales</taxon>
        <taxon>Bacteriovoracaceae</taxon>
        <taxon>Peredibacter</taxon>
    </lineage>
</organism>